<name>A0ABM8TD31_9BURK</name>
<gene>
    <name evidence="1" type="ORF">LMG26411_01206</name>
</gene>
<dbReference type="RefSeq" id="WP_211952396.1">
    <property type="nucleotide sequence ID" value="NZ_CAJPVI010000005.1"/>
</dbReference>
<accession>A0ABM8TD31</accession>
<keyword evidence="2" id="KW-1185">Reference proteome</keyword>
<evidence type="ECO:0000313" key="2">
    <source>
        <dbReference type="Proteomes" id="UP000672657"/>
    </source>
</evidence>
<proteinExistence type="predicted"/>
<comment type="caution">
    <text evidence="1">The sequence shown here is derived from an EMBL/GenBank/DDBJ whole genome shotgun (WGS) entry which is preliminary data.</text>
</comment>
<reference evidence="1 2" key="1">
    <citation type="submission" date="2021-03" db="EMBL/GenBank/DDBJ databases">
        <authorList>
            <person name="Peeters C."/>
        </authorList>
    </citation>
    <scope>NUCLEOTIDE SEQUENCE [LARGE SCALE GENOMIC DNA]</scope>
    <source>
        <strain evidence="1 2">LMG 26411</strain>
    </source>
</reference>
<protein>
    <submittedName>
        <fullName evidence="1">Uncharacterized protein</fullName>
    </submittedName>
</protein>
<sequence>MIKKTKQAWEKGQVVNVGFIKGLTVIAAVAAPGDRAPDSYVLLRGEQFYAFVPHRGISKIGADEARRMIAEGQRLQAAAEARAARQAAGAIAAAKLAAELMTA</sequence>
<dbReference type="EMBL" id="CAJPVI010000005">
    <property type="protein sequence ID" value="CAG2136172.1"/>
    <property type="molecule type" value="Genomic_DNA"/>
</dbReference>
<organism evidence="1 2">
    <name type="scientific">Cupriavidus numazuensis</name>
    <dbReference type="NCBI Taxonomy" id="221992"/>
    <lineage>
        <taxon>Bacteria</taxon>
        <taxon>Pseudomonadati</taxon>
        <taxon>Pseudomonadota</taxon>
        <taxon>Betaproteobacteria</taxon>
        <taxon>Burkholderiales</taxon>
        <taxon>Burkholderiaceae</taxon>
        <taxon>Cupriavidus</taxon>
    </lineage>
</organism>
<dbReference type="Proteomes" id="UP000672657">
    <property type="component" value="Unassembled WGS sequence"/>
</dbReference>
<evidence type="ECO:0000313" key="1">
    <source>
        <dbReference type="EMBL" id="CAG2136172.1"/>
    </source>
</evidence>